<dbReference type="Proteomes" id="UP000030687">
    <property type="component" value="Unassembled WGS sequence"/>
</dbReference>
<dbReference type="KEGG" id="cic:CICLE_v10033423mg"/>
<keyword evidence="4" id="KW-1185">Reference proteome</keyword>
<name>V4SWG3_CITCL</name>
<gene>
    <name evidence="3" type="ORF">CICLE_v10033423mg</name>
</gene>
<dbReference type="AlphaFoldDB" id="V4SWG3"/>
<sequence length="356" mass="39409">MKKQPYILSSSKAESLSHLSIFVKHFSLYQCSSIHPLLLSNTCPLSNLTVLPQGQGYTKPHILYAHGDYVLLTLAESNSGFNRLSGNHQRYVNEFYSLVPELASTSACKQAKLLLLAVQLNNSSCLSEPFGCLAIEDTNGLEGIFLNEWCKRRPSQEMVVICNGMANLDLSNTVRATFLLARIIWRRSSNGLTCSLIWVCYVKAEAKVNEPGKSLGEDPCYFGFNAGGITTLYYQIPTTHFGNCSGFARCLATWDELLGEDGIVVAANVIGSTVKEPDGEILGGAEKWISDYELEFYYETDFGWGKPKKIEEISIDKMRAISFTESRDVKGGIEVGLALTKAKMDAFTMFFSESLD</sequence>
<dbReference type="Pfam" id="PF02458">
    <property type="entry name" value="Transferase"/>
    <property type="match status" value="1"/>
</dbReference>
<proteinExistence type="predicted"/>
<dbReference type="Gramene" id="ESR52228">
    <property type="protein sequence ID" value="ESR52228"/>
    <property type="gene ID" value="CICLE_v10033423mg"/>
</dbReference>
<evidence type="ECO:0000256" key="1">
    <source>
        <dbReference type="ARBA" id="ARBA00022679"/>
    </source>
</evidence>
<dbReference type="InterPro" id="IPR051504">
    <property type="entry name" value="Plant_metabolite_acyltrans"/>
</dbReference>
<organism evidence="3 4">
    <name type="scientific">Citrus clementina</name>
    <name type="common">Clementine</name>
    <name type="synonym">Citrus deliciosa x Citrus sinensis</name>
    <dbReference type="NCBI Taxonomy" id="85681"/>
    <lineage>
        <taxon>Eukaryota</taxon>
        <taxon>Viridiplantae</taxon>
        <taxon>Streptophyta</taxon>
        <taxon>Embryophyta</taxon>
        <taxon>Tracheophyta</taxon>
        <taxon>Spermatophyta</taxon>
        <taxon>Magnoliopsida</taxon>
        <taxon>eudicotyledons</taxon>
        <taxon>Gunneridae</taxon>
        <taxon>Pentapetalae</taxon>
        <taxon>rosids</taxon>
        <taxon>malvids</taxon>
        <taxon>Sapindales</taxon>
        <taxon>Rutaceae</taxon>
        <taxon>Aurantioideae</taxon>
        <taxon>Citrus</taxon>
    </lineage>
</organism>
<feature type="non-terminal residue" evidence="3">
    <location>
        <position position="356"/>
    </location>
</feature>
<dbReference type="Gene3D" id="3.30.559.10">
    <property type="entry name" value="Chloramphenicol acetyltransferase-like domain"/>
    <property type="match status" value="2"/>
</dbReference>
<evidence type="ECO:0000313" key="3">
    <source>
        <dbReference type="EMBL" id="ESR52228.1"/>
    </source>
</evidence>
<dbReference type="InterPro" id="IPR023213">
    <property type="entry name" value="CAT-like_dom_sf"/>
</dbReference>
<keyword evidence="2" id="KW-0012">Acyltransferase</keyword>
<evidence type="ECO:0000313" key="4">
    <source>
        <dbReference type="Proteomes" id="UP000030687"/>
    </source>
</evidence>
<protein>
    <submittedName>
        <fullName evidence="3">Uncharacterized protein</fullName>
    </submittedName>
</protein>
<dbReference type="InParanoid" id="V4SWG3"/>
<dbReference type="eggNOG" id="ENOG502QPXT">
    <property type="taxonomic scope" value="Eukaryota"/>
</dbReference>
<dbReference type="PANTHER" id="PTHR31625">
    <property type="match status" value="1"/>
</dbReference>
<accession>V4SWG3</accession>
<evidence type="ECO:0000256" key="2">
    <source>
        <dbReference type="ARBA" id="ARBA00023315"/>
    </source>
</evidence>
<dbReference type="GO" id="GO:0016747">
    <property type="term" value="F:acyltransferase activity, transferring groups other than amino-acyl groups"/>
    <property type="evidence" value="ECO:0007669"/>
    <property type="project" value="UniProtKB-ARBA"/>
</dbReference>
<dbReference type="EMBL" id="KI536726">
    <property type="protein sequence ID" value="ESR52228.1"/>
    <property type="molecule type" value="Genomic_DNA"/>
</dbReference>
<keyword evidence="1" id="KW-0808">Transferase</keyword>
<dbReference type="STRING" id="85681.V4SWG3"/>
<reference evidence="3 4" key="1">
    <citation type="submission" date="2013-10" db="EMBL/GenBank/DDBJ databases">
        <authorList>
            <consortium name="International Citrus Genome Consortium"/>
            <person name="Jenkins J."/>
            <person name="Schmutz J."/>
            <person name="Prochnik S."/>
            <person name="Rokhsar D."/>
            <person name="Gmitter F."/>
            <person name="Ollitrault P."/>
            <person name="Machado M."/>
            <person name="Talon M."/>
            <person name="Wincker P."/>
            <person name="Jaillon O."/>
            <person name="Morgante M."/>
        </authorList>
    </citation>
    <scope>NUCLEOTIDE SEQUENCE</scope>
    <source>
        <strain evidence="4">cv. Clemenules</strain>
    </source>
</reference>